<keyword evidence="2" id="KW-1185">Reference proteome</keyword>
<reference evidence="1" key="1">
    <citation type="submission" date="2023-07" db="EMBL/GenBank/DDBJ databases">
        <authorList>
            <person name="Kim M.K."/>
        </authorList>
    </citation>
    <scope>NUCLEOTIDE SEQUENCE</scope>
    <source>
        <strain evidence="1">ASUV-10-1</strain>
    </source>
</reference>
<comment type="caution">
    <text evidence="1">The sequence shown here is derived from an EMBL/GenBank/DDBJ whole genome shotgun (WGS) entry which is preliminary data.</text>
</comment>
<evidence type="ECO:0000313" key="1">
    <source>
        <dbReference type="EMBL" id="MDO7876270.1"/>
    </source>
</evidence>
<protein>
    <submittedName>
        <fullName evidence="1">Uncharacterized protein</fullName>
    </submittedName>
</protein>
<dbReference type="EMBL" id="JAUQSY010000010">
    <property type="protein sequence ID" value="MDO7876270.1"/>
    <property type="molecule type" value="Genomic_DNA"/>
</dbReference>
<accession>A0ABT9BDC5</accession>
<dbReference type="RefSeq" id="WP_305007625.1">
    <property type="nucleotide sequence ID" value="NZ_JAUQSY010000010.1"/>
</dbReference>
<name>A0ABT9BDC5_9BACT</name>
<proteinExistence type="predicted"/>
<dbReference type="Proteomes" id="UP001176429">
    <property type="component" value="Unassembled WGS sequence"/>
</dbReference>
<gene>
    <name evidence="1" type="ORF">Q5H93_16110</name>
</gene>
<evidence type="ECO:0000313" key="2">
    <source>
        <dbReference type="Proteomes" id="UP001176429"/>
    </source>
</evidence>
<sequence length="131" mass="14428">MASLPPDLAAAFAQRVAERDNPPPAAVSQEPAAIQARLEQWLLMVHQVRNVRARRRQTQALLALMQHPELETLALGRASGPPALADRSAARLAVQLQSLGFTAWEYRGLYRYHRLTRATEDALLLVVAGGK</sequence>
<organism evidence="1 2">
    <name type="scientific">Hymenobacter aranciens</name>
    <dbReference type="NCBI Taxonomy" id="3063996"/>
    <lineage>
        <taxon>Bacteria</taxon>
        <taxon>Pseudomonadati</taxon>
        <taxon>Bacteroidota</taxon>
        <taxon>Cytophagia</taxon>
        <taxon>Cytophagales</taxon>
        <taxon>Hymenobacteraceae</taxon>
        <taxon>Hymenobacter</taxon>
    </lineage>
</organism>